<dbReference type="Pfam" id="PF00168">
    <property type="entry name" value="C2"/>
    <property type="match status" value="1"/>
</dbReference>
<keyword evidence="3" id="KW-1185">Reference proteome</keyword>
<name>A0A565BZQ2_9BRAS</name>
<dbReference type="Proteomes" id="UP000489600">
    <property type="component" value="Unassembled WGS sequence"/>
</dbReference>
<reference evidence="2" key="1">
    <citation type="submission" date="2019-07" db="EMBL/GenBank/DDBJ databases">
        <authorList>
            <person name="Dittberner H."/>
        </authorList>
    </citation>
    <scope>NUCLEOTIDE SEQUENCE [LARGE SCALE GENOMIC DNA]</scope>
</reference>
<proteinExistence type="predicted"/>
<dbReference type="PROSITE" id="PS50004">
    <property type="entry name" value="C2"/>
    <property type="match status" value="1"/>
</dbReference>
<protein>
    <recommendedName>
        <fullName evidence="1">C2 domain-containing protein</fullName>
    </recommendedName>
</protein>
<dbReference type="PANTHER" id="PTHR32246:SF112">
    <property type="entry name" value="C2 DOMAIN-CONTAINING PROTEIN"/>
    <property type="match status" value="1"/>
</dbReference>
<evidence type="ECO:0000313" key="3">
    <source>
        <dbReference type="Proteomes" id="UP000489600"/>
    </source>
</evidence>
<evidence type="ECO:0000313" key="2">
    <source>
        <dbReference type="EMBL" id="VVB06811.1"/>
    </source>
</evidence>
<dbReference type="Gene3D" id="2.60.40.150">
    <property type="entry name" value="C2 domain"/>
    <property type="match status" value="1"/>
</dbReference>
<dbReference type="SUPFAM" id="SSF49562">
    <property type="entry name" value="C2 domain (Calcium/lipid-binding domain, CaLB)"/>
    <property type="match status" value="1"/>
</dbReference>
<dbReference type="InterPro" id="IPR035892">
    <property type="entry name" value="C2_domain_sf"/>
</dbReference>
<dbReference type="InterPro" id="IPR000008">
    <property type="entry name" value="C2_dom"/>
</dbReference>
<gene>
    <name evidence="2" type="ORF">ANE_LOCUS17255</name>
</gene>
<comment type="caution">
    <text evidence="2">The sequence shown here is derived from an EMBL/GenBank/DDBJ whole genome shotgun (WGS) entry which is preliminary data.</text>
</comment>
<accession>A0A565BZQ2</accession>
<evidence type="ECO:0000259" key="1">
    <source>
        <dbReference type="PROSITE" id="PS50004"/>
    </source>
</evidence>
<dbReference type="PANTHER" id="PTHR32246">
    <property type="entry name" value="INGRESSION PROTEIN FIC1"/>
    <property type="match status" value="1"/>
</dbReference>
<dbReference type="AlphaFoldDB" id="A0A565BZQ2"/>
<feature type="domain" description="C2" evidence="1">
    <location>
        <begin position="1"/>
        <end position="109"/>
    </location>
</feature>
<dbReference type="OrthoDB" id="884464at2759"/>
<dbReference type="EMBL" id="CABITT030000006">
    <property type="protein sequence ID" value="VVB06811.1"/>
    <property type="molecule type" value="Genomic_DNA"/>
</dbReference>
<sequence>MSRKLEITAISAEELTDGGKPVKKSTFVSFEIAGGRRNQSMSTSLDEVGGNYPIWSDKLETEFSTETSKESFMYVKVFSRNLGKDKHVGTARVPVKVFTGEYAPVGFLHCLSYRLWDDYGRRNGLVNFSAKVSPEKSGRFSGERTFWLR</sequence>
<organism evidence="2 3">
    <name type="scientific">Arabis nemorensis</name>
    <dbReference type="NCBI Taxonomy" id="586526"/>
    <lineage>
        <taxon>Eukaryota</taxon>
        <taxon>Viridiplantae</taxon>
        <taxon>Streptophyta</taxon>
        <taxon>Embryophyta</taxon>
        <taxon>Tracheophyta</taxon>
        <taxon>Spermatophyta</taxon>
        <taxon>Magnoliopsida</taxon>
        <taxon>eudicotyledons</taxon>
        <taxon>Gunneridae</taxon>
        <taxon>Pentapetalae</taxon>
        <taxon>rosids</taxon>
        <taxon>malvids</taxon>
        <taxon>Brassicales</taxon>
        <taxon>Brassicaceae</taxon>
        <taxon>Arabideae</taxon>
        <taxon>Arabis</taxon>
    </lineage>
</organism>